<dbReference type="AlphaFoldDB" id="A0A511Z1L1"/>
<dbReference type="InterPro" id="IPR013154">
    <property type="entry name" value="ADH-like_N"/>
</dbReference>
<gene>
    <name evidence="7" type="ORF">AFE02nite_30720</name>
</gene>
<keyword evidence="3" id="KW-0479">Metal-binding</keyword>
<dbReference type="Pfam" id="PF08240">
    <property type="entry name" value="ADH_N"/>
    <property type="match status" value="1"/>
</dbReference>
<keyword evidence="4" id="KW-0862">Zinc</keyword>
<keyword evidence="8" id="KW-1185">Reference proteome</keyword>
<comment type="cofactor">
    <cofactor evidence="1">
        <name>Zn(2+)</name>
        <dbReference type="ChEBI" id="CHEBI:29105"/>
    </cofactor>
</comment>
<keyword evidence="5" id="KW-0560">Oxidoreductase</keyword>
<evidence type="ECO:0000256" key="5">
    <source>
        <dbReference type="ARBA" id="ARBA00023002"/>
    </source>
</evidence>
<dbReference type="InterPro" id="IPR020843">
    <property type="entry name" value="ER"/>
</dbReference>
<dbReference type="Pfam" id="PF00107">
    <property type="entry name" value="ADH_zinc_N"/>
    <property type="match status" value="1"/>
</dbReference>
<dbReference type="GO" id="GO:0046872">
    <property type="term" value="F:metal ion binding"/>
    <property type="evidence" value="ECO:0007669"/>
    <property type="project" value="UniProtKB-KW"/>
</dbReference>
<dbReference type="SUPFAM" id="SSF51735">
    <property type="entry name" value="NAD(P)-binding Rossmann-fold domains"/>
    <property type="match status" value="1"/>
</dbReference>
<dbReference type="InterPro" id="IPR013149">
    <property type="entry name" value="ADH-like_C"/>
</dbReference>
<dbReference type="EMBL" id="BJYK01000011">
    <property type="protein sequence ID" value="GEN81338.1"/>
    <property type="molecule type" value="Genomic_DNA"/>
</dbReference>
<evidence type="ECO:0000256" key="4">
    <source>
        <dbReference type="ARBA" id="ARBA00022833"/>
    </source>
</evidence>
<dbReference type="GO" id="GO:0016491">
    <property type="term" value="F:oxidoreductase activity"/>
    <property type="evidence" value="ECO:0007669"/>
    <property type="project" value="UniProtKB-KW"/>
</dbReference>
<reference evidence="7 8" key="1">
    <citation type="submission" date="2019-07" db="EMBL/GenBank/DDBJ databases">
        <title>Whole genome shotgun sequence of Actinotalea fermentans NBRC 105374.</title>
        <authorList>
            <person name="Hosoyama A."/>
            <person name="Uohara A."/>
            <person name="Ohji S."/>
            <person name="Ichikawa N."/>
        </authorList>
    </citation>
    <scope>NUCLEOTIDE SEQUENCE [LARGE SCALE GENOMIC DNA]</scope>
    <source>
        <strain evidence="7 8">NBRC 105374</strain>
    </source>
</reference>
<proteinExistence type="inferred from homology"/>
<dbReference type="SMART" id="SM00829">
    <property type="entry name" value="PKS_ER"/>
    <property type="match status" value="1"/>
</dbReference>
<evidence type="ECO:0000256" key="1">
    <source>
        <dbReference type="ARBA" id="ARBA00001947"/>
    </source>
</evidence>
<sequence>MGGGGRSSRLEPMKVARLHGVTDVRVSEEPAPQPGPDESLVRVSAVGICGSDLHWFTAGTIGDAALDRPLVLGHEIGGVVEGGPLDGRRVAVDPNRACGVCETCLEGHRNMCPHVRFAGHGHNDGGMRELMAWPTALLNPVPDALSDADVAMLEPLGVALHALDLGKPRVGWTVVVVGAGPIGLCAVQLARVAGAGRVIAVEPLEHRRAAAAALGADVVLDPGDPDLLARLADATAGRGADLALEIAGTDDAVRIACEAVRPAATVVLAGIPDEDRTTFPASTARRKGLTLRLSRRMGEVYPRATALVADGAVDVRAVVSHTFGIDRAGEAFAVAAARTGHKVVVTPGASAAPGTPGAPGAVTA</sequence>
<evidence type="ECO:0000313" key="8">
    <source>
        <dbReference type="Proteomes" id="UP000321484"/>
    </source>
</evidence>
<dbReference type="SUPFAM" id="SSF50129">
    <property type="entry name" value="GroES-like"/>
    <property type="match status" value="1"/>
</dbReference>
<comment type="similarity">
    <text evidence="2">Belongs to the zinc-containing alcohol dehydrogenase family.</text>
</comment>
<dbReference type="InterPro" id="IPR036291">
    <property type="entry name" value="NAD(P)-bd_dom_sf"/>
</dbReference>
<organism evidence="7 8">
    <name type="scientific">Actinotalea fermentans</name>
    <dbReference type="NCBI Taxonomy" id="43671"/>
    <lineage>
        <taxon>Bacteria</taxon>
        <taxon>Bacillati</taxon>
        <taxon>Actinomycetota</taxon>
        <taxon>Actinomycetes</taxon>
        <taxon>Micrococcales</taxon>
        <taxon>Cellulomonadaceae</taxon>
        <taxon>Actinotalea</taxon>
    </lineage>
</organism>
<evidence type="ECO:0000256" key="2">
    <source>
        <dbReference type="ARBA" id="ARBA00008072"/>
    </source>
</evidence>
<protein>
    <submittedName>
        <fullName evidence="7">Sorbitol dehydrogenase</fullName>
    </submittedName>
</protein>
<accession>A0A511Z1L1</accession>
<name>A0A511Z1L1_9CELL</name>
<evidence type="ECO:0000256" key="3">
    <source>
        <dbReference type="ARBA" id="ARBA00022723"/>
    </source>
</evidence>
<dbReference type="PANTHER" id="PTHR43161">
    <property type="entry name" value="SORBITOL DEHYDROGENASE"/>
    <property type="match status" value="1"/>
</dbReference>
<evidence type="ECO:0000313" key="7">
    <source>
        <dbReference type="EMBL" id="GEN81338.1"/>
    </source>
</evidence>
<dbReference type="Gene3D" id="3.40.50.720">
    <property type="entry name" value="NAD(P)-binding Rossmann-like Domain"/>
    <property type="match status" value="1"/>
</dbReference>
<dbReference type="Gene3D" id="3.90.180.10">
    <property type="entry name" value="Medium-chain alcohol dehydrogenases, catalytic domain"/>
    <property type="match status" value="1"/>
</dbReference>
<dbReference type="Proteomes" id="UP000321484">
    <property type="component" value="Unassembled WGS sequence"/>
</dbReference>
<dbReference type="InterPro" id="IPR011032">
    <property type="entry name" value="GroES-like_sf"/>
</dbReference>
<evidence type="ECO:0000259" key="6">
    <source>
        <dbReference type="SMART" id="SM00829"/>
    </source>
</evidence>
<dbReference type="PANTHER" id="PTHR43161:SF9">
    <property type="entry name" value="SORBITOL DEHYDROGENASE"/>
    <property type="match status" value="1"/>
</dbReference>
<comment type="caution">
    <text evidence="7">The sequence shown here is derived from an EMBL/GenBank/DDBJ whole genome shotgun (WGS) entry which is preliminary data.</text>
</comment>
<feature type="domain" description="Enoyl reductase (ER)" evidence="6">
    <location>
        <begin position="20"/>
        <end position="345"/>
    </location>
</feature>